<name>A0A0R3S821_HYMDI</name>
<evidence type="ECO:0000313" key="11">
    <source>
        <dbReference type="WBParaSite" id="HDID_0000024901-mRNA-1"/>
    </source>
</evidence>
<feature type="domain" description="VPS13-like middle region" evidence="6">
    <location>
        <begin position="1157"/>
        <end position="1990"/>
    </location>
</feature>
<dbReference type="InterPro" id="IPR026854">
    <property type="entry name" value="VPS13_N"/>
</dbReference>
<accession>A0A0R3S821</accession>
<evidence type="ECO:0000256" key="3">
    <source>
        <dbReference type="ARBA" id="ARBA00023055"/>
    </source>
</evidence>
<dbReference type="STRING" id="6216.A0A0R3S821"/>
<protein>
    <submittedName>
        <fullName evidence="11">Vacuolar protein sorting-associated protein 13</fullName>
    </submittedName>
</protein>
<dbReference type="InterPro" id="IPR056747">
    <property type="entry name" value="VPS13-like_M"/>
</dbReference>
<dbReference type="EMBL" id="UYSG01000030">
    <property type="protein sequence ID" value="VDL14385.1"/>
    <property type="molecule type" value="Genomic_DNA"/>
</dbReference>
<reference evidence="9 10" key="2">
    <citation type="submission" date="2018-11" db="EMBL/GenBank/DDBJ databases">
        <authorList>
            <consortium name="Pathogen Informatics"/>
        </authorList>
    </citation>
    <scope>NUCLEOTIDE SEQUENCE [LARGE SCALE GENOMIC DNA]</scope>
</reference>
<evidence type="ECO:0000259" key="7">
    <source>
        <dbReference type="Pfam" id="PF25036"/>
    </source>
</evidence>
<feature type="region of interest" description="Disordered" evidence="4">
    <location>
        <begin position="703"/>
        <end position="730"/>
    </location>
</feature>
<evidence type="ECO:0000256" key="1">
    <source>
        <dbReference type="ARBA" id="ARBA00006545"/>
    </source>
</evidence>
<feature type="region of interest" description="Disordered" evidence="4">
    <location>
        <begin position="1637"/>
        <end position="1661"/>
    </location>
</feature>
<evidence type="ECO:0000259" key="5">
    <source>
        <dbReference type="Pfam" id="PF12624"/>
    </source>
</evidence>
<evidence type="ECO:0000256" key="2">
    <source>
        <dbReference type="ARBA" id="ARBA00022448"/>
    </source>
</evidence>
<reference evidence="11" key="1">
    <citation type="submission" date="2016-04" db="UniProtKB">
        <authorList>
            <consortium name="WormBaseParasite"/>
        </authorList>
    </citation>
    <scope>IDENTIFICATION</scope>
</reference>
<proteinExistence type="inferred from homology"/>
<evidence type="ECO:0000259" key="6">
    <source>
        <dbReference type="Pfam" id="PF25033"/>
    </source>
</evidence>
<sequence>MVFETLIADLLNRYLGNYLETLNASQLSLGLLSGNVSLDNVDVRSTAFDDFKIPVRVIQGHIRKLKLKIPFKNLYTEPVVAELEGLYVLAVPRTDVVYDENKERQYHREVKRKTLQSIEELRQERKTEMDETPDTFLEKLAAQIIKNVQVKIENIHIRYEDHTTIRGMRFSAGMTLNRLAFQTCDGFGQPAILANDSSKEFFKLAELDSLAIYWNHDTKIYGNLPTGPLRNVMSSSIASFDKTTTGMDYILRPISFNALLHVHMQPEKVQFKIPQVEIDIKFEEIEVDLQHNQYVGVVLLLDSVDRLILQNKFWKYKSMATSKGYINASTSRWSFAYNAILEEIVRRRARMWSWEHIKEHRQMVKDYTSLWTKKLMDETLSPQQLAKIDYLEDELDVMNLTLARQHAEIQASKNKAAIQKTSTNGGGGGWFSWIFGGSSSSSVSTSIEPSGYGDGSSRVIQRVQEEMTAEEKRKLYAAINYTEGMGRSSYPPEYVSMAVKFSLGGLTLMLTNNELKNPTILKVQLNTVTSDFKQRSGDNAMEVTLKLAGFEVLGTRNIFTDVIPTLISSSATGQSLLSVNFATNPIDRTADQRLYISAAPLQVIYDADTINKIADFFKLPEGLRLNEISSSMVPSLDEMKAMTTTGLRYLVSQRSYLDLRIDIQSSYFLLPELGVYSKGCRLIMVDFGSMSLRSIRAQLDLPRTDESTVEQTSLTSSTDAPSKSSTLVGRAQSDERYKQLMQASYEQLLSEAYDQFEISLTATQIILVEGRLPLLAIDLTDQVLESLLDIIAHIPLPEADPTQRVPTDPEALLKDVEFFDSKTGDLMPGHLKAMQLLRVAGKVAERKSSASSDDQTEDGSDIFFDSSETPYTPAPNESASQDTKTRKLLANLVIVKGSFIVEEIRIRLFEAASVKSLSDPSAPMLVFAVNQIGADLALRQWDQEINAFVNSLSLMAPQFYEFGSETPVCLINTSSKLSDVSTSDSDRLFTARFLMADKNGPEFDTVYANTRHSLTCEFRVLRVRLHNEALVSLMGFINDLIKILSRNPKLEEEMKDKDQKALEWATRIGDTEGSANLQEKSVLSTREADLNAAKTTPADAVLGVLARKNERRDIRIGAAVEAVKMGRYLKIPEIDATQWKIQVTLDNVQILFCSSQTKLMAFTMRGTRVDLRMTYLTTEIAVALTDICISDLMKESLYQQILWIEPGVNMFLIQAVYYFRGTKEPELQYDPDKVDVAVSLQVGKAHIIMLYLFIRRVVSFMESLQAATQYAMAKASEVTDAAKNQMEQIVKQPQPPRVALSVNFEAPVVYMPQNSTSRTALVFDLGHISVFNVFHVLPNPVVSEDDPIGVLMMDHMKIRLKDLKVSSAILIDGGVEVERNVIQPINLNLKLKRKVFPSEADGIPTFNVSGTLESVRLSLTYGDYKLINEVFIDNFEEADLILGPPSTGSKTNSTETNSELSIPVRISNNRSVSSEENSSTDALVQTLDKFVSWNFALKRLEIELFLGMNDPQNWNQEILPNRRLGVFTCTELYLEGDVFVDNSSNAVVRLRDISLNDTRPHSENHITNILSQAGESEGQITNFVEVYYHSDKVRNQTVDVNVSSIMVCASLDYFMILVKFFTEGALRSATSEIVASSQASSSKDKQSNTVASSPPPQKNIGTLRIKTKIADPEIILPEDMSSPDCNAILVTTSLSFDYTMLPEETVMNASMTNFRILACPFERTCRCEHSMEVLVPTSVYFYGRQPIGGVIHGSINMESLIVNVNAPIIRSISKIMSQLTEGTTDVTLMPETLIPSDSRKTLEETEDFWAVKPVRSTDIPITMGQIAYDINCEETEARDVANVLQKVDEEREETVVIRIDYVCLSMESQIGNKQIPMLHVEAHVDGELRSPSMLFGLSLTFELTISYYNDHINEWEQLLETLPAENNRLWSLQIEYNSAESKTQHPRKEWENLSNPQSTESSLTLISEDNLEITISKNALDVLSKLGKSFEEAYLSPKTMIPHRESIDIKAPYVIRNQTGLPLMIVVDGQRLQNSERPPVKKLLPTIPRRQMSIGLMGHVFKPNENLGLYDVLISRTPTIQNLRSAPKTPPRPIHLGLAPDSATILSDCNEFVARTAAVRIHRTANYVVSAASFNVGEDPQPIVASITAFLGQKTVYLQSTLQIVNKTSEAIKIYSLLPHDAGNETLLGTIKEDDSFPLPVDVVTSKEITGIRICPDSEGALPSSDIIYWPPKACPQTAKQDRGGTCIYLVPRPDASSRDESEWPVQEVACSAPHKIKTNKDTTVYNYTVTFVPRFTADKGGLAGFLQPPNSNTLEPVAYNMVIRAPASLHNHLPVPVAFDLTDFAGEIQPGRVAALSSVKSSGFSFGISFTYDNKDYMAQLTINYKTEELSVIACEARDGYDTSLLNLGLRCSRRLGHIDLTIYCPYWLVNKTGLPLTYKAPKVDRSRCCSSCSGILAALVPSIAPSHFCSDQNEAEIFHPADFSGVLLFSVTSKTSIFQQKIVMKTKDSLWSSKFSLDTVGNWGRVHCEGTLGRSYEISVKIDLSTSGLTKIITFMPYFMIVNKTSMTLECAQVNSASKNVSDTWISVEAGDVKPFWPAAGDTQRMLMVCRINQEVTTDYFPLYESNTVLLKLPKPYIGLYADVQTTDEATVIKLQLYKDGMALVHIINDLDSNRTISFFQKDTNITHTLNTGEQMYYTWDDATKPRQFFIFAENQQSKPKHVEITTDCSETFTVGKSTIYAVSFLSKLQRTLLLTTDSVVASLSAKSGEMESVTDRVSIVLQSIGISLVANQLRKEICYISIRSSDVIWNKMKRGNRLKPLKSDVSEALENFYSTFLLKMSQGEEFPKRVTLPDSIRPVTTVDMTQMVMLEPDNCSLQRTFEPGIQLHYRASANQTQIHAKIFRVQVDSQRSDTTFPVVFTPYPQPNSVILDSGPKPLVEILTVICKTTDEEVYRFKRVDCLIQEMQFQLDQGFLNDMLDFFAGSVTVPDEVEGFMTDQKLTAGALVDAPVVKDVLQPGRESIIDYIHISPIKMHVSFSLVGSSDNNMPGALQSDVLKLFLQSLGVALTDVQDVVFKLGYFERRGRIMSFSKILAEMSRHYINQAIKQTYVLIFGLDVIGNPFGVIRGMAQGVEDLFYEPVKGAVVGTEEFAEGVKLGVKSLFGHTVGGAAGAMSRITGTLGKGVAALTMDDDYKRRRREDMTRAPENFGAGVARGGKGLVMGVVGGVTGIFTQPISGAKKEGVEGFFKGLGKGLIGTVTRPVSGVVDFASTSFEGIRRATSTSKEVLPVRPPRFIHLDGVIRPYDRCEAEGNVILSRLHNRAPTEEYVFHIPLKKNKGACLLTNERIILVTVNDILGSCSIDWQVPLSHLRGVPRTNDNGLGLILEKASKGNLFNSPTNLKQIECSPDNASRMLSKIRNLMEAGSSITRESEASLPASLDLEVD</sequence>
<evidence type="ECO:0000313" key="10">
    <source>
        <dbReference type="Proteomes" id="UP000274504"/>
    </source>
</evidence>
<dbReference type="Pfam" id="PF25036">
    <property type="entry name" value="VPS13_VAB"/>
    <property type="match status" value="1"/>
</dbReference>
<dbReference type="GO" id="GO:0045053">
    <property type="term" value="P:protein retention in Golgi apparatus"/>
    <property type="evidence" value="ECO:0007669"/>
    <property type="project" value="TreeGrafter"/>
</dbReference>
<keyword evidence="3" id="KW-0445">Lipid transport</keyword>
<feature type="domain" description="Intermembrane lipid transfer protein VPS13-like C-terminal" evidence="8">
    <location>
        <begin position="3293"/>
        <end position="3400"/>
    </location>
</feature>
<feature type="compositionally biased region" description="Polar residues" evidence="4">
    <location>
        <begin position="709"/>
        <end position="727"/>
    </location>
</feature>
<keyword evidence="2" id="KW-0813">Transport</keyword>
<evidence type="ECO:0000313" key="9">
    <source>
        <dbReference type="EMBL" id="VDL14385.1"/>
    </source>
</evidence>
<dbReference type="InterPro" id="IPR009543">
    <property type="entry name" value="VPS13_VAB"/>
</dbReference>
<dbReference type="PANTHER" id="PTHR16166">
    <property type="entry name" value="VACUOLAR PROTEIN SORTING-ASSOCIATED PROTEIN VPS13"/>
    <property type="match status" value="1"/>
</dbReference>
<gene>
    <name evidence="9" type="ORF">HDID_LOCUS250</name>
</gene>
<organism evidence="11">
    <name type="scientific">Hymenolepis diminuta</name>
    <name type="common">Rat tapeworm</name>
    <dbReference type="NCBI Taxonomy" id="6216"/>
    <lineage>
        <taxon>Eukaryota</taxon>
        <taxon>Metazoa</taxon>
        <taxon>Spiralia</taxon>
        <taxon>Lophotrochozoa</taxon>
        <taxon>Platyhelminthes</taxon>
        <taxon>Cestoda</taxon>
        <taxon>Eucestoda</taxon>
        <taxon>Cyclophyllidea</taxon>
        <taxon>Hymenolepididae</taxon>
        <taxon>Hymenolepis</taxon>
    </lineage>
</organism>
<feature type="domain" description="Chorein N-terminal" evidence="5">
    <location>
        <begin position="2"/>
        <end position="767"/>
    </location>
</feature>
<dbReference type="Pfam" id="PF12624">
    <property type="entry name" value="VPS13_N"/>
    <property type="match status" value="1"/>
</dbReference>
<evidence type="ECO:0000256" key="4">
    <source>
        <dbReference type="SAM" id="MobiDB-lite"/>
    </source>
</evidence>
<dbReference type="Pfam" id="PF25037">
    <property type="entry name" value="VPS13_C"/>
    <property type="match status" value="1"/>
</dbReference>
<dbReference type="InterPro" id="IPR026847">
    <property type="entry name" value="VPS13"/>
</dbReference>
<dbReference type="Proteomes" id="UP000274504">
    <property type="component" value="Unassembled WGS sequence"/>
</dbReference>
<dbReference type="WBParaSite" id="HDID_0000024901-mRNA-1">
    <property type="protein sequence ID" value="HDID_0000024901-mRNA-1"/>
    <property type="gene ID" value="HDID_0000024901"/>
</dbReference>
<dbReference type="GO" id="GO:0006869">
    <property type="term" value="P:lipid transport"/>
    <property type="evidence" value="ECO:0007669"/>
    <property type="project" value="UniProtKB-KW"/>
</dbReference>
<feature type="compositionally biased region" description="Polar residues" evidence="4">
    <location>
        <begin position="866"/>
        <end position="882"/>
    </location>
</feature>
<dbReference type="OrthoDB" id="428159at2759"/>
<evidence type="ECO:0000259" key="8">
    <source>
        <dbReference type="Pfam" id="PF25037"/>
    </source>
</evidence>
<dbReference type="Pfam" id="PF25033">
    <property type="entry name" value="VPS13_M"/>
    <property type="match status" value="1"/>
</dbReference>
<dbReference type="GO" id="GO:0006623">
    <property type="term" value="P:protein targeting to vacuole"/>
    <property type="evidence" value="ECO:0007669"/>
    <property type="project" value="TreeGrafter"/>
</dbReference>
<dbReference type="InterPro" id="IPR056748">
    <property type="entry name" value="VPS13-like_C"/>
</dbReference>
<feature type="domain" description="Vacuolar protein sorting-associated protein 13 VPS13 adaptor binding" evidence="7">
    <location>
        <begin position="2152"/>
        <end position="2704"/>
    </location>
</feature>
<comment type="similarity">
    <text evidence="1">Belongs to the VPS13 family.</text>
</comment>
<feature type="region of interest" description="Disordered" evidence="4">
    <location>
        <begin position="847"/>
        <end position="882"/>
    </location>
</feature>
<dbReference type="PANTHER" id="PTHR16166:SF93">
    <property type="entry name" value="INTERMEMBRANE LIPID TRANSFER PROTEIN VPS13"/>
    <property type="match status" value="1"/>
</dbReference>